<proteinExistence type="predicted"/>
<dbReference type="InterPro" id="IPR014710">
    <property type="entry name" value="RmlC-like_jellyroll"/>
</dbReference>
<dbReference type="Pfam" id="PF00027">
    <property type="entry name" value="cNMP_binding"/>
    <property type="match status" value="1"/>
</dbReference>
<evidence type="ECO:0000256" key="3">
    <source>
        <dbReference type="ARBA" id="ARBA00023163"/>
    </source>
</evidence>
<dbReference type="InterPro" id="IPR018490">
    <property type="entry name" value="cNMP-bd_dom_sf"/>
</dbReference>
<dbReference type="Pfam" id="PF13545">
    <property type="entry name" value="HTH_Crp_2"/>
    <property type="match status" value="1"/>
</dbReference>
<dbReference type="EMBL" id="JACVDC010000010">
    <property type="protein sequence ID" value="MBC9795439.1"/>
    <property type="molecule type" value="Genomic_DNA"/>
</dbReference>
<keyword evidence="3" id="KW-0804">Transcription</keyword>
<dbReference type="InterPro" id="IPR036390">
    <property type="entry name" value="WH_DNA-bd_sf"/>
</dbReference>
<dbReference type="InterPro" id="IPR036388">
    <property type="entry name" value="WH-like_DNA-bd_sf"/>
</dbReference>
<dbReference type="CDD" id="cd00038">
    <property type="entry name" value="CAP_ED"/>
    <property type="match status" value="1"/>
</dbReference>
<evidence type="ECO:0000256" key="2">
    <source>
        <dbReference type="ARBA" id="ARBA00023125"/>
    </source>
</evidence>
<dbReference type="Proteomes" id="UP000653730">
    <property type="component" value="Unassembled WGS sequence"/>
</dbReference>
<reference evidence="5 6" key="1">
    <citation type="submission" date="2020-09" db="EMBL/GenBank/DDBJ databases">
        <title>Sinomicrobium weinanense sp. nov., a halophilic bacteria isolated from saline-alkali soil.</title>
        <authorList>
            <person name="Wu P."/>
            <person name="Ren H."/>
            <person name="Mei Y."/>
            <person name="Liang Y."/>
            <person name="Chen Z."/>
        </authorList>
    </citation>
    <scope>NUCLEOTIDE SEQUENCE [LARGE SCALE GENOMIC DNA]</scope>
    <source>
        <strain evidence="5 6">FJxs</strain>
    </source>
</reference>
<evidence type="ECO:0000259" key="4">
    <source>
        <dbReference type="PROSITE" id="PS51063"/>
    </source>
</evidence>
<dbReference type="SMART" id="SM00419">
    <property type="entry name" value="HTH_CRP"/>
    <property type="match status" value="1"/>
</dbReference>
<dbReference type="Gene3D" id="2.60.120.10">
    <property type="entry name" value="Jelly Rolls"/>
    <property type="match status" value="1"/>
</dbReference>
<dbReference type="GO" id="GO:0003677">
    <property type="term" value="F:DNA binding"/>
    <property type="evidence" value="ECO:0007669"/>
    <property type="project" value="UniProtKB-KW"/>
</dbReference>
<accession>A0A926JQC8</accession>
<dbReference type="SUPFAM" id="SSF46785">
    <property type="entry name" value="Winged helix' DNA-binding domain"/>
    <property type="match status" value="1"/>
</dbReference>
<dbReference type="PANTHER" id="PTHR24567">
    <property type="entry name" value="CRP FAMILY TRANSCRIPTIONAL REGULATORY PROTEIN"/>
    <property type="match status" value="1"/>
</dbReference>
<gene>
    <name evidence="5" type="ORF">IBL28_05655</name>
</gene>
<protein>
    <submittedName>
        <fullName evidence="5">Crp/Fnr family transcriptional regulator</fullName>
    </submittedName>
</protein>
<sequence length="210" mass="24186">MTDALKQNYGYLFEDSLLEEISRIGTLKKVPEGFQLMDIGEPIKGMPLILDGAIKILREDEKGNELLLYFIERGDTCAMTLSCCVGRAKSEIRAVAETDTTLVMIPVEKMESWMAAYKSWRQFILQSYHDRLMEMLDTIDSIAFLKMDERLLRHLRDKAMITHDDVIQTTHQEIAQDLNTSRVVVSRLLKKLENQGKIQLHRNSIKVIVL</sequence>
<dbReference type="AlphaFoldDB" id="A0A926JQC8"/>
<dbReference type="GO" id="GO:0005829">
    <property type="term" value="C:cytosol"/>
    <property type="evidence" value="ECO:0007669"/>
    <property type="project" value="TreeGrafter"/>
</dbReference>
<organism evidence="5 6">
    <name type="scientific">Sinomicrobium weinanense</name>
    <dbReference type="NCBI Taxonomy" id="2842200"/>
    <lineage>
        <taxon>Bacteria</taxon>
        <taxon>Pseudomonadati</taxon>
        <taxon>Bacteroidota</taxon>
        <taxon>Flavobacteriia</taxon>
        <taxon>Flavobacteriales</taxon>
        <taxon>Flavobacteriaceae</taxon>
        <taxon>Sinomicrobium</taxon>
    </lineage>
</organism>
<keyword evidence="6" id="KW-1185">Reference proteome</keyword>
<dbReference type="InterPro" id="IPR000595">
    <property type="entry name" value="cNMP-bd_dom"/>
</dbReference>
<dbReference type="RefSeq" id="WP_187964593.1">
    <property type="nucleotide sequence ID" value="NZ_JACVDC010000010.1"/>
</dbReference>
<name>A0A926JQC8_9FLAO</name>
<dbReference type="InterPro" id="IPR012318">
    <property type="entry name" value="HTH_CRP"/>
</dbReference>
<dbReference type="InterPro" id="IPR050397">
    <property type="entry name" value="Env_Response_Regulators"/>
</dbReference>
<keyword evidence="2" id="KW-0238">DNA-binding</keyword>
<evidence type="ECO:0000313" key="5">
    <source>
        <dbReference type="EMBL" id="MBC9795439.1"/>
    </source>
</evidence>
<evidence type="ECO:0000313" key="6">
    <source>
        <dbReference type="Proteomes" id="UP000653730"/>
    </source>
</evidence>
<dbReference type="PROSITE" id="PS51063">
    <property type="entry name" value="HTH_CRP_2"/>
    <property type="match status" value="1"/>
</dbReference>
<comment type="caution">
    <text evidence="5">The sequence shown here is derived from an EMBL/GenBank/DDBJ whole genome shotgun (WGS) entry which is preliminary data.</text>
</comment>
<keyword evidence="1" id="KW-0805">Transcription regulation</keyword>
<dbReference type="GO" id="GO:0003700">
    <property type="term" value="F:DNA-binding transcription factor activity"/>
    <property type="evidence" value="ECO:0007669"/>
    <property type="project" value="TreeGrafter"/>
</dbReference>
<dbReference type="PANTHER" id="PTHR24567:SF26">
    <property type="entry name" value="REGULATORY PROTEIN YEIL"/>
    <property type="match status" value="1"/>
</dbReference>
<dbReference type="Gene3D" id="1.10.10.10">
    <property type="entry name" value="Winged helix-like DNA-binding domain superfamily/Winged helix DNA-binding domain"/>
    <property type="match status" value="1"/>
</dbReference>
<dbReference type="SUPFAM" id="SSF51206">
    <property type="entry name" value="cAMP-binding domain-like"/>
    <property type="match status" value="1"/>
</dbReference>
<evidence type="ECO:0000256" key="1">
    <source>
        <dbReference type="ARBA" id="ARBA00023015"/>
    </source>
</evidence>
<feature type="domain" description="HTH crp-type" evidence="4">
    <location>
        <begin position="145"/>
        <end position="210"/>
    </location>
</feature>